<dbReference type="EnsemblMetazoa" id="PPAI003705-RA">
    <property type="protein sequence ID" value="PPAI003705-PA"/>
    <property type="gene ID" value="PPAI003705"/>
</dbReference>
<dbReference type="InterPro" id="IPR011030">
    <property type="entry name" value="Lipovitellin_superhlx_dom"/>
</dbReference>
<comment type="caution">
    <text evidence="2">Lacks conserved residue(s) required for the propagation of feature annotation.</text>
</comment>
<dbReference type="VEuPathDB" id="VectorBase:PPAI003705"/>
<feature type="compositionally biased region" description="Acidic residues" evidence="3">
    <location>
        <begin position="636"/>
        <end position="646"/>
    </location>
</feature>
<dbReference type="InterPro" id="IPR039988">
    <property type="entry name" value="MTTP"/>
</dbReference>
<evidence type="ECO:0000313" key="4">
    <source>
        <dbReference type="EnsemblMetazoa" id="PPAI003705-PA"/>
    </source>
</evidence>
<dbReference type="SUPFAM" id="SSF48431">
    <property type="entry name" value="Lipovitellin-phosvitin complex, superhelical domain"/>
    <property type="match status" value="1"/>
</dbReference>
<evidence type="ECO:0000313" key="5">
    <source>
        <dbReference type="Proteomes" id="UP000092462"/>
    </source>
</evidence>
<evidence type="ECO:0000256" key="1">
    <source>
        <dbReference type="ARBA" id="ARBA00022729"/>
    </source>
</evidence>
<dbReference type="InterPro" id="IPR015819">
    <property type="entry name" value="Lipid_transp_b-sht_shell"/>
</dbReference>
<accession>A0A1B0D832</accession>
<dbReference type="InterPro" id="IPR001747">
    <property type="entry name" value="Vitellogenin_N"/>
</dbReference>
<dbReference type="AlphaFoldDB" id="A0A1B0D832"/>
<keyword evidence="1" id="KW-0732">Signal</keyword>
<organism evidence="4 5">
    <name type="scientific">Phlebotomus papatasi</name>
    <name type="common">Sandfly</name>
    <dbReference type="NCBI Taxonomy" id="29031"/>
    <lineage>
        <taxon>Eukaryota</taxon>
        <taxon>Metazoa</taxon>
        <taxon>Ecdysozoa</taxon>
        <taxon>Arthropoda</taxon>
        <taxon>Hexapoda</taxon>
        <taxon>Insecta</taxon>
        <taxon>Pterygota</taxon>
        <taxon>Neoptera</taxon>
        <taxon>Endopterygota</taxon>
        <taxon>Diptera</taxon>
        <taxon>Nematocera</taxon>
        <taxon>Psychodoidea</taxon>
        <taxon>Psychodidae</taxon>
        <taxon>Phlebotomus</taxon>
        <taxon>Phlebotomus</taxon>
    </lineage>
</organism>
<keyword evidence="5" id="KW-1185">Reference proteome</keyword>
<dbReference type="GO" id="GO:0005783">
    <property type="term" value="C:endoplasmic reticulum"/>
    <property type="evidence" value="ECO:0007669"/>
    <property type="project" value="TreeGrafter"/>
</dbReference>
<dbReference type="SUPFAM" id="SSF56968">
    <property type="entry name" value="Lipovitellin-phosvitin complex, beta-sheet shell regions"/>
    <property type="match status" value="1"/>
</dbReference>
<dbReference type="Proteomes" id="UP000092462">
    <property type="component" value="Unassembled WGS sequence"/>
</dbReference>
<dbReference type="PANTHER" id="PTHR13024:SF0">
    <property type="entry name" value="MICROSOMAL TRIACYLGLYCEROL TRANSFER PROTEIN"/>
    <property type="match status" value="1"/>
</dbReference>
<dbReference type="Pfam" id="PF01347">
    <property type="entry name" value="Vitellogenin_N"/>
    <property type="match status" value="1"/>
</dbReference>
<evidence type="ECO:0000256" key="2">
    <source>
        <dbReference type="PROSITE-ProRule" id="PRU00557"/>
    </source>
</evidence>
<dbReference type="VEuPathDB" id="VectorBase:PPAPM1_012649"/>
<evidence type="ECO:0000256" key="3">
    <source>
        <dbReference type="SAM" id="MobiDB-lite"/>
    </source>
</evidence>
<dbReference type="Gene3D" id="2.30.230.10">
    <property type="entry name" value="Lipovitellin, beta-sheet shell regions, chain A"/>
    <property type="match status" value="1"/>
</dbReference>
<dbReference type="GO" id="GO:0005548">
    <property type="term" value="F:phospholipid transporter activity"/>
    <property type="evidence" value="ECO:0007669"/>
    <property type="project" value="InterPro"/>
</dbReference>
<dbReference type="PANTHER" id="PTHR13024">
    <property type="entry name" value="MICROSOMAL TRIGLYCERIDE TRANSFER PROTEIN, LARGE SUBUNIT"/>
    <property type="match status" value="1"/>
</dbReference>
<proteinExistence type="predicted"/>
<dbReference type="GO" id="GO:0005794">
    <property type="term" value="C:Golgi apparatus"/>
    <property type="evidence" value="ECO:0007669"/>
    <property type="project" value="TreeGrafter"/>
</dbReference>
<dbReference type="InterPro" id="IPR015816">
    <property type="entry name" value="Vitellinogen_b-sht_N"/>
</dbReference>
<dbReference type="EMBL" id="AJVK01036202">
    <property type="status" value="NOT_ANNOTATED_CDS"/>
    <property type="molecule type" value="Genomic_DNA"/>
</dbReference>
<sequence length="656" mass="74518">PACGKVFPVGVQFDYEVRNLVVINDLHAGEYNSSIEVAGTLKLRKLFESEKKKLFTFALQSPSLKGTDKNFNLPQSEDERFLVEFDGSDANIYLLESDTISLRNFKRGIASLFQFFPEDEPKTETDVTGQCSLAYDVLSDRKFVKRKIRCNTDNEDTYHRRESPLGVMIPNARNTEYHLDVAGSIESIENIEFFRISLAGNKDVGATVDSRTWLKLLSQKDVEGQSTTSSYDDIIKEFKDFQKFKITHEHEEAPYKPEKSETNDLANGNIGTEKLSYATLKLVEAARRAKEEDLVRILNAKTTKEIRGQLMDVLGATQTLAAHNAVKKVLEFSKLADFAYVERYLQSLACGSQPKAEVIEDLLEMLKKDDHENQKLTESLIQSISSMASNFAALDGQSENSQIFREVLKFFTKIIETTSKSQRKIQFLHGLMNLKSAETIPLLMDSVLNGPRAISVEAMKSLVTMPREYFNLDYVKHFEQIYHQKRKRFDSSVRTMAMEILLDPLFYQSSLKNMIYSLKSTDNSYEVRQYFLQRLRMESENSAEFRKFANDIIQEDPTLNNYHVIGAKGLSTALSRKFLTSPSFNSTLLSVQEIDKGILKRGVVDMIFETDKSKFSYFKIGLYADGLSSFMGSSDSESEESSEDQPDPTAGMELVV</sequence>
<dbReference type="GO" id="GO:0016323">
    <property type="term" value="C:basolateral plasma membrane"/>
    <property type="evidence" value="ECO:0007669"/>
    <property type="project" value="TreeGrafter"/>
</dbReference>
<dbReference type="GO" id="GO:0042157">
    <property type="term" value="P:lipoprotein metabolic process"/>
    <property type="evidence" value="ECO:0007669"/>
    <property type="project" value="TreeGrafter"/>
</dbReference>
<feature type="region of interest" description="Disordered" evidence="3">
    <location>
        <begin position="633"/>
        <end position="656"/>
    </location>
</feature>
<reference evidence="4" key="1">
    <citation type="submission" date="2022-08" db="UniProtKB">
        <authorList>
            <consortium name="EnsemblMetazoa"/>
        </authorList>
    </citation>
    <scope>IDENTIFICATION</scope>
    <source>
        <strain evidence="4">Israel</strain>
    </source>
</reference>
<dbReference type="SMART" id="SM00638">
    <property type="entry name" value="LPD_N"/>
    <property type="match status" value="1"/>
</dbReference>
<name>A0A1B0D832_PHLPP</name>
<dbReference type="PROSITE" id="PS51211">
    <property type="entry name" value="VITELLOGENIN"/>
    <property type="match status" value="1"/>
</dbReference>
<dbReference type="Gene3D" id="1.25.10.20">
    <property type="entry name" value="Vitellinogen, superhelical"/>
    <property type="match status" value="1"/>
</dbReference>
<protein>
    <submittedName>
        <fullName evidence="4">Uncharacterized protein</fullName>
    </submittedName>
</protein>